<dbReference type="InterPro" id="IPR013196">
    <property type="entry name" value="HTH_11"/>
</dbReference>
<dbReference type="InterPro" id="IPR026043">
    <property type="entry name" value="NadR"/>
</dbReference>
<dbReference type="InterPro" id="IPR004173">
    <property type="entry name" value="3H_domain"/>
</dbReference>
<feature type="domain" description="Helix-turn-helix type 11" evidence="2">
    <location>
        <begin position="6"/>
        <end position="59"/>
    </location>
</feature>
<keyword evidence="4" id="KW-1185">Reference proteome</keyword>
<dbReference type="Proteomes" id="UP001501577">
    <property type="component" value="Unassembled WGS sequence"/>
</dbReference>
<dbReference type="SUPFAM" id="SSF46785">
    <property type="entry name" value="Winged helix' DNA-binding domain"/>
    <property type="match status" value="1"/>
</dbReference>
<evidence type="ECO:0000313" key="3">
    <source>
        <dbReference type="EMBL" id="GAA3016229.1"/>
    </source>
</evidence>
<name>A0ABN3Y336_9ENTE</name>
<proteinExistence type="predicted"/>
<dbReference type="PANTHER" id="PTHR40068:SF1">
    <property type="entry name" value="TRANSCRIPTION REPRESSOR NIAR-RELATED"/>
    <property type="match status" value="1"/>
</dbReference>
<dbReference type="SUPFAM" id="SSF75500">
    <property type="entry name" value="Putative transcriptional regulator TM1602, C-terminal domain"/>
    <property type="match status" value="1"/>
</dbReference>
<comment type="caution">
    <text evidence="3">The sequence shown here is derived from an EMBL/GenBank/DDBJ whole genome shotgun (WGS) entry which is preliminary data.</text>
</comment>
<evidence type="ECO:0000259" key="2">
    <source>
        <dbReference type="Pfam" id="PF08279"/>
    </source>
</evidence>
<accession>A0ABN3Y336</accession>
<dbReference type="InterPro" id="IPR036390">
    <property type="entry name" value="WH_DNA-bd_sf"/>
</dbReference>
<feature type="domain" description="3H" evidence="1">
    <location>
        <begin position="71"/>
        <end position="167"/>
    </location>
</feature>
<dbReference type="PIRSF" id="PIRSF037847">
    <property type="entry name" value="NiaR"/>
    <property type="match status" value="1"/>
</dbReference>
<evidence type="ECO:0000259" key="1">
    <source>
        <dbReference type="Pfam" id="PF02829"/>
    </source>
</evidence>
<gene>
    <name evidence="3" type="ORF">GCM10019998_10570</name>
</gene>
<organism evidence="3 4">
    <name type="scientific">Tetragenococcus solitarius</name>
    <dbReference type="NCBI Taxonomy" id="71453"/>
    <lineage>
        <taxon>Bacteria</taxon>
        <taxon>Bacillati</taxon>
        <taxon>Bacillota</taxon>
        <taxon>Bacilli</taxon>
        <taxon>Lactobacillales</taxon>
        <taxon>Enterococcaceae</taxon>
        <taxon>Tetragenococcus</taxon>
    </lineage>
</organism>
<dbReference type="InterPro" id="IPR036388">
    <property type="entry name" value="WH-like_DNA-bd_sf"/>
</dbReference>
<protein>
    <submittedName>
        <fullName evidence="3">Transcription repressor NadR</fullName>
    </submittedName>
</protein>
<reference evidence="3 4" key="1">
    <citation type="journal article" date="2019" name="Int. J. Syst. Evol. Microbiol.">
        <title>The Global Catalogue of Microorganisms (GCM) 10K type strain sequencing project: providing services to taxonomists for standard genome sequencing and annotation.</title>
        <authorList>
            <consortium name="The Broad Institute Genomics Platform"/>
            <consortium name="The Broad Institute Genome Sequencing Center for Infectious Disease"/>
            <person name="Wu L."/>
            <person name="Ma J."/>
        </authorList>
    </citation>
    <scope>NUCLEOTIDE SEQUENCE [LARGE SCALE GENOMIC DNA]</scope>
    <source>
        <strain evidence="3 4">JCM 8736</strain>
    </source>
</reference>
<evidence type="ECO:0000313" key="4">
    <source>
        <dbReference type="Proteomes" id="UP001501577"/>
    </source>
</evidence>
<dbReference type="Pfam" id="PF08279">
    <property type="entry name" value="HTH_11"/>
    <property type="match status" value="1"/>
</dbReference>
<dbReference type="InterPro" id="IPR035922">
    <property type="entry name" value="3H_dom_sf"/>
</dbReference>
<sequence length="170" mass="18923">MDGLKRRETLLDILQQSVSPISASTLARKFDVSRQIIVGDVALLRASGEEILATAKGYKMAHADKKYTAKIAVQHSKEQTQNELETIVSLGGEIIDVIIEHDLYGEITGNLYIKELSDVKTFMRNYKASKTALLLQLTEGIHLHTIAAADQKTLETIKEALAKQEILYQQ</sequence>
<dbReference type="RefSeq" id="WP_068710223.1">
    <property type="nucleotide sequence ID" value="NZ_BAAAXQ010000030.1"/>
</dbReference>
<dbReference type="Gene3D" id="3.30.1340.20">
    <property type="entry name" value="3H domain"/>
    <property type="match status" value="1"/>
</dbReference>
<dbReference type="Gene3D" id="1.10.10.10">
    <property type="entry name" value="Winged helix-like DNA-binding domain superfamily/Winged helix DNA-binding domain"/>
    <property type="match status" value="1"/>
</dbReference>
<dbReference type="Pfam" id="PF02829">
    <property type="entry name" value="3H"/>
    <property type="match status" value="1"/>
</dbReference>
<dbReference type="EMBL" id="BAAAXQ010000030">
    <property type="protein sequence ID" value="GAA3016229.1"/>
    <property type="molecule type" value="Genomic_DNA"/>
</dbReference>
<dbReference type="PANTHER" id="PTHR40068">
    <property type="entry name" value="TRANSCRIPTION REPRESSOR NIAR-RELATED"/>
    <property type="match status" value="1"/>
</dbReference>